<dbReference type="NCBIfam" id="TIGR02665">
    <property type="entry name" value="molyb_mobA"/>
    <property type="match status" value="1"/>
</dbReference>
<name>A0ABX5WWC8_9GAMM</name>
<comment type="subcellular location">
    <subcellularLocation>
        <location evidence="8">Cytoplasm</location>
    </subcellularLocation>
</comment>
<dbReference type="EMBL" id="CP041614">
    <property type="protein sequence ID" value="QDO82003.1"/>
    <property type="molecule type" value="Genomic_DNA"/>
</dbReference>
<keyword evidence="7 8" id="KW-0501">Molybdenum cofactor biosynthesis</keyword>
<accession>A0ABX5WWC8</accession>
<gene>
    <name evidence="8 10" type="primary">mobA</name>
    <name evidence="10" type="ORF">FM037_00665</name>
</gene>
<dbReference type="Proteomes" id="UP000315947">
    <property type="component" value="Chromosome"/>
</dbReference>
<evidence type="ECO:0000256" key="5">
    <source>
        <dbReference type="ARBA" id="ARBA00022842"/>
    </source>
</evidence>
<sequence length="196" mass="21497">MSLQIDAVILAGGMARRMGGNDKGLVELNAQPMIKHTIDRIKPQVKGILINANRNQTRYAEFGFPVISDEDTGYLGPLAGMITAMGNTQADYLLIVPCDCPLLPTDLVSRMLTQVESQGAELAVASDGKREQPVVLLLKPSLRDSMKAFLDAGERKIDFWYAKHHCVVTDFSDQPNAFVNVNTPEQKQQLAEAIAK</sequence>
<dbReference type="PANTHER" id="PTHR19136">
    <property type="entry name" value="MOLYBDENUM COFACTOR GUANYLYLTRANSFERASE"/>
    <property type="match status" value="1"/>
</dbReference>
<keyword evidence="5 8" id="KW-0460">Magnesium</keyword>
<feature type="binding site" evidence="8">
    <location>
        <position position="51"/>
    </location>
    <ligand>
        <name>GTP</name>
        <dbReference type="ChEBI" id="CHEBI:37565"/>
    </ligand>
</feature>
<keyword evidence="10" id="KW-0548">Nucleotidyltransferase</keyword>
<comment type="catalytic activity">
    <reaction evidence="8">
        <text>Mo-molybdopterin + GTP + H(+) = Mo-molybdopterin guanine dinucleotide + diphosphate</text>
        <dbReference type="Rhea" id="RHEA:34243"/>
        <dbReference type="ChEBI" id="CHEBI:15378"/>
        <dbReference type="ChEBI" id="CHEBI:33019"/>
        <dbReference type="ChEBI" id="CHEBI:37565"/>
        <dbReference type="ChEBI" id="CHEBI:71302"/>
        <dbReference type="ChEBI" id="CHEBI:71310"/>
        <dbReference type="EC" id="2.7.7.77"/>
    </reaction>
</comment>
<evidence type="ECO:0000256" key="2">
    <source>
        <dbReference type="ARBA" id="ARBA00022679"/>
    </source>
</evidence>
<evidence type="ECO:0000259" key="9">
    <source>
        <dbReference type="Pfam" id="PF12804"/>
    </source>
</evidence>
<keyword evidence="2 8" id="KW-0808">Transferase</keyword>
<keyword evidence="3 8" id="KW-0479">Metal-binding</keyword>
<feature type="binding site" evidence="8">
    <location>
        <position position="99"/>
    </location>
    <ligand>
        <name>GTP</name>
        <dbReference type="ChEBI" id="CHEBI:37565"/>
    </ligand>
</feature>
<dbReference type="InterPro" id="IPR025877">
    <property type="entry name" value="MobA-like_NTP_Trfase"/>
</dbReference>
<keyword evidence="6 8" id="KW-0342">GTP-binding</keyword>
<comment type="function">
    <text evidence="8">Transfers a GMP moiety from GTP to Mo-molybdopterin (Mo-MPT) cofactor (Moco or molybdenum cofactor) to form Mo-molybdopterin guanine dinucleotide (Mo-MGD) cofactor.</text>
</comment>
<dbReference type="PANTHER" id="PTHR19136:SF81">
    <property type="entry name" value="MOLYBDENUM COFACTOR GUANYLYLTRANSFERASE"/>
    <property type="match status" value="1"/>
</dbReference>
<evidence type="ECO:0000256" key="1">
    <source>
        <dbReference type="ARBA" id="ARBA00022490"/>
    </source>
</evidence>
<dbReference type="HAMAP" id="MF_00316">
    <property type="entry name" value="MobA"/>
    <property type="match status" value="1"/>
</dbReference>
<keyword evidence="1 8" id="KW-0963">Cytoplasm</keyword>
<keyword evidence="4 8" id="KW-0547">Nucleotide-binding</keyword>
<dbReference type="Gene3D" id="3.90.550.10">
    <property type="entry name" value="Spore Coat Polysaccharide Biosynthesis Protein SpsA, Chain A"/>
    <property type="match status" value="1"/>
</dbReference>
<evidence type="ECO:0000313" key="11">
    <source>
        <dbReference type="Proteomes" id="UP000315947"/>
    </source>
</evidence>
<keyword evidence="11" id="KW-1185">Reference proteome</keyword>
<dbReference type="Pfam" id="PF12804">
    <property type="entry name" value="NTP_transf_3"/>
    <property type="match status" value="1"/>
</dbReference>
<dbReference type="RefSeq" id="WP_144044396.1">
    <property type="nucleotide sequence ID" value="NZ_CP041614.1"/>
</dbReference>
<organism evidence="10 11">
    <name type="scientific">Shewanella psychropiezotolerans</name>
    <dbReference type="NCBI Taxonomy" id="2593655"/>
    <lineage>
        <taxon>Bacteria</taxon>
        <taxon>Pseudomonadati</taxon>
        <taxon>Pseudomonadota</taxon>
        <taxon>Gammaproteobacteria</taxon>
        <taxon>Alteromonadales</taxon>
        <taxon>Shewanellaceae</taxon>
        <taxon>Shewanella</taxon>
    </lineage>
</organism>
<proteinExistence type="inferred from homology"/>
<evidence type="ECO:0000313" key="10">
    <source>
        <dbReference type="EMBL" id="QDO82003.1"/>
    </source>
</evidence>
<protein>
    <recommendedName>
        <fullName evidence="8">Molybdenum cofactor guanylyltransferase</fullName>
        <shortName evidence="8">MoCo guanylyltransferase</shortName>
        <ecNumber evidence="8">2.7.7.77</ecNumber>
    </recommendedName>
    <alternativeName>
        <fullName evidence="8">GTP:molybdopterin guanylyltransferase</fullName>
    </alternativeName>
    <alternativeName>
        <fullName evidence="8">Mo-MPT guanylyltransferase</fullName>
    </alternativeName>
    <alternativeName>
        <fullName evidence="8">Molybdopterin guanylyltransferase</fullName>
    </alternativeName>
    <alternativeName>
        <fullName evidence="8">Molybdopterin-guanine dinucleotide synthase</fullName>
        <shortName evidence="8">MGD synthase</shortName>
    </alternativeName>
</protein>
<dbReference type="EC" id="2.7.7.77" evidence="8"/>
<reference evidence="10 11" key="1">
    <citation type="submission" date="2019-07" db="EMBL/GenBank/DDBJ databases">
        <title>Shewanella sp. YLB-06 whole genomic sequence.</title>
        <authorList>
            <person name="Yu L."/>
        </authorList>
    </citation>
    <scope>NUCLEOTIDE SEQUENCE [LARGE SCALE GENOMIC DNA]</scope>
    <source>
        <strain evidence="10 11">YLB-06</strain>
    </source>
</reference>
<comment type="domain">
    <text evidence="8">The N-terminal domain determines nucleotide recognition and specific binding, while the C-terminal domain determines the specific binding to the target protein.</text>
</comment>
<feature type="binding site" evidence="8">
    <location>
        <position position="69"/>
    </location>
    <ligand>
        <name>GTP</name>
        <dbReference type="ChEBI" id="CHEBI:37565"/>
    </ligand>
</feature>
<comment type="similarity">
    <text evidence="8">Belongs to the MobA family.</text>
</comment>
<feature type="binding site" evidence="8">
    <location>
        <position position="23"/>
    </location>
    <ligand>
        <name>GTP</name>
        <dbReference type="ChEBI" id="CHEBI:37565"/>
    </ligand>
</feature>
<evidence type="ECO:0000256" key="6">
    <source>
        <dbReference type="ARBA" id="ARBA00023134"/>
    </source>
</evidence>
<dbReference type="InterPro" id="IPR029044">
    <property type="entry name" value="Nucleotide-diphossugar_trans"/>
</dbReference>
<dbReference type="GO" id="GO:0061603">
    <property type="term" value="F:molybdenum cofactor guanylyltransferase activity"/>
    <property type="evidence" value="ECO:0007669"/>
    <property type="project" value="UniProtKB-EC"/>
</dbReference>
<dbReference type="CDD" id="cd02503">
    <property type="entry name" value="MobA"/>
    <property type="match status" value="1"/>
</dbReference>
<feature type="binding site" evidence="8">
    <location>
        <position position="99"/>
    </location>
    <ligand>
        <name>Mg(2+)</name>
        <dbReference type="ChEBI" id="CHEBI:18420"/>
    </ligand>
</feature>
<evidence type="ECO:0000256" key="4">
    <source>
        <dbReference type="ARBA" id="ARBA00022741"/>
    </source>
</evidence>
<comment type="cofactor">
    <cofactor evidence="8">
        <name>Mg(2+)</name>
        <dbReference type="ChEBI" id="CHEBI:18420"/>
    </cofactor>
</comment>
<dbReference type="InterPro" id="IPR013482">
    <property type="entry name" value="Molybde_CF_guanTrfase"/>
</dbReference>
<comment type="subunit">
    <text evidence="8">Monomer.</text>
</comment>
<feature type="binding site" evidence="8">
    <location>
        <begin position="10"/>
        <end position="12"/>
    </location>
    <ligand>
        <name>GTP</name>
        <dbReference type="ChEBI" id="CHEBI:37565"/>
    </ligand>
</feature>
<evidence type="ECO:0000256" key="8">
    <source>
        <dbReference type="HAMAP-Rule" id="MF_00316"/>
    </source>
</evidence>
<evidence type="ECO:0000256" key="3">
    <source>
        <dbReference type="ARBA" id="ARBA00022723"/>
    </source>
</evidence>
<dbReference type="SUPFAM" id="SSF53448">
    <property type="entry name" value="Nucleotide-diphospho-sugar transferases"/>
    <property type="match status" value="1"/>
</dbReference>
<feature type="domain" description="MobA-like NTP transferase" evidence="9">
    <location>
        <begin position="7"/>
        <end position="157"/>
    </location>
</feature>
<evidence type="ECO:0000256" key="7">
    <source>
        <dbReference type="ARBA" id="ARBA00023150"/>
    </source>
</evidence>